<organism evidence="2 3">
    <name type="scientific">Oryza sativa subsp. japonica</name>
    <name type="common">Rice</name>
    <dbReference type="NCBI Taxonomy" id="39947"/>
    <lineage>
        <taxon>Eukaryota</taxon>
        <taxon>Viridiplantae</taxon>
        <taxon>Streptophyta</taxon>
        <taxon>Embryophyta</taxon>
        <taxon>Tracheophyta</taxon>
        <taxon>Spermatophyta</taxon>
        <taxon>Magnoliopsida</taxon>
        <taxon>Liliopsida</taxon>
        <taxon>Poales</taxon>
        <taxon>Poaceae</taxon>
        <taxon>BOP clade</taxon>
        <taxon>Oryzoideae</taxon>
        <taxon>Oryzeae</taxon>
        <taxon>Oryzinae</taxon>
        <taxon>Oryza</taxon>
        <taxon>Oryza sativa</taxon>
    </lineage>
</organism>
<protein>
    <submittedName>
        <fullName evidence="2">Os08g0226633 protein</fullName>
    </submittedName>
</protein>
<dbReference type="InParanoid" id="A0A0P0XDD1"/>
<evidence type="ECO:0000256" key="1">
    <source>
        <dbReference type="SAM" id="MobiDB-lite"/>
    </source>
</evidence>
<proteinExistence type="predicted"/>
<reference evidence="2 3" key="2">
    <citation type="journal article" date="2013" name="Plant Cell Physiol.">
        <title>Rice Annotation Project Database (RAP-DB): an integrative and interactive database for rice genomics.</title>
        <authorList>
            <person name="Sakai H."/>
            <person name="Lee S.S."/>
            <person name="Tanaka T."/>
            <person name="Numa H."/>
            <person name="Kim J."/>
            <person name="Kawahara Y."/>
            <person name="Wakimoto H."/>
            <person name="Yang C.C."/>
            <person name="Iwamoto M."/>
            <person name="Abe T."/>
            <person name="Yamada Y."/>
            <person name="Muto A."/>
            <person name="Inokuchi H."/>
            <person name="Ikemura T."/>
            <person name="Matsumoto T."/>
            <person name="Sasaki T."/>
            <person name="Itoh T."/>
        </authorList>
    </citation>
    <scope>NUCLEOTIDE SEQUENCE [LARGE SCALE GENOMIC DNA]</scope>
    <source>
        <strain evidence="3">cv. Nipponbare</strain>
    </source>
</reference>
<evidence type="ECO:0000313" key="2">
    <source>
        <dbReference type="EMBL" id="BAT04405.1"/>
    </source>
</evidence>
<sequence>MGDSSDALEVGEMRRRVVVAVGEGKGSHHKFVLRGQRYACREEIRHLFITAGRYRHISSIPSTFLALLVTPPVSLQQPARPLPHPSSQPQPRDDQLPIQ</sequence>
<evidence type="ECO:0000313" key="3">
    <source>
        <dbReference type="Proteomes" id="UP000059680"/>
    </source>
</evidence>
<name>A0A0P0XDD1_ORYSJ</name>
<feature type="region of interest" description="Disordered" evidence="1">
    <location>
        <begin position="75"/>
        <end position="99"/>
    </location>
</feature>
<dbReference type="PaxDb" id="39947-A0A0P0XDD1"/>
<reference evidence="3" key="1">
    <citation type="journal article" date="2005" name="Nature">
        <title>The map-based sequence of the rice genome.</title>
        <authorList>
            <consortium name="International rice genome sequencing project (IRGSP)"/>
            <person name="Matsumoto T."/>
            <person name="Wu J."/>
            <person name="Kanamori H."/>
            <person name="Katayose Y."/>
            <person name="Fujisawa M."/>
            <person name="Namiki N."/>
            <person name="Mizuno H."/>
            <person name="Yamamoto K."/>
            <person name="Antonio B.A."/>
            <person name="Baba T."/>
            <person name="Sakata K."/>
            <person name="Nagamura Y."/>
            <person name="Aoki H."/>
            <person name="Arikawa K."/>
            <person name="Arita K."/>
            <person name="Bito T."/>
            <person name="Chiden Y."/>
            <person name="Fujitsuka N."/>
            <person name="Fukunaka R."/>
            <person name="Hamada M."/>
            <person name="Harada C."/>
            <person name="Hayashi A."/>
            <person name="Hijishita S."/>
            <person name="Honda M."/>
            <person name="Hosokawa S."/>
            <person name="Ichikawa Y."/>
            <person name="Idonuma A."/>
            <person name="Iijima M."/>
            <person name="Ikeda M."/>
            <person name="Ikeno M."/>
            <person name="Ito K."/>
            <person name="Ito S."/>
            <person name="Ito T."/>
            <person name="Ito Y."/>
            <person name="Ito Y."/>
            <person name="Iwabuchi A."/>
            <person name="Kamiya K."/>
            <person name="Karasawa W."/>
            <person name="Kurita K."/>
            <person name="Katagiri S."/>
            <person name="Kikuta A."/>
            <person name="Kobayashi H."/>
            <person name="Kobayashi N."/>
            <person name="Machita K."/>
            <person name="Maehara T."/>
            <person name="Masukawa M."/>
            <person name="Mizubayashi T."/>
            <person name="Mukai Y."/>
            <person name="Nagasaki H."/>
            <person name="Nagata Y."/>
            <person name="Naito S."/>
            <person name="Nakashima M."/>
            <person name="Nakama Y."/>
            <person name="Nakamichi Y."/>
            <person name="Nakamura M."/>
            <person name="Meguro A."/>
            <person name="Negishi M."/>
            <person name="Ohta I."/>
            <person name="Ohta T."/>
            <person name="Okamoto M."/>
            <person name="Ono N."/>
            <person name="Saji S."/>
            <person name="Sakaguchi M."/>
            <person name="Sakai K."/>
            <person name="Shibata M."/>
            <person name="Shimokawa T."/>
            <person name="Song J."/>
            <person name="Takazaki Y."/>
            <person name="Terasawa K."/>
            <person name="Tsugane M."/>
            <person name="Tsuji K."/>
            <person name="Ueda S."/>
            <person name="Waki K."/>
            <person name="Yamagata H."/>
            <person name="Yamamoto M."/>
            <person name="Yamamoto S."/>
            <person name="Yamane H."/>
            <person name="Yoshiki S."/>
            <person name="Yoshihara R."/>
            <person name="Yukawa K."/>
            <person name="Zhong H."/>
            <person name="Yano M."/>
            <person name="Yuan Q."/>
            <person name="Ouyang S."/>
            <person name="Liu J."/>
            <person name="Jones K.M."/>
            <person name="Gansberger K."/>
            <person name="Moffat K."/>
            <person name="Hill J."/>
            <person name="Bera J."/>
            <person name="Fadrosh D."/>
            <person name="Jin S."/>
            <person name="Johri S."/>
            <person name="Kim M."/>
            <person name="Overton L."/>
            <person name="Reardon M."/>
            <person name="Tsitrin T."/>
            <person name="Vuong H."/>
            <person name="Weaver B."/>
            <person name="Ciecko A."/>
            <person name="Tallon L."/>
            <person name="Jackson J."/>
            <person name="Pai G."/>
            <person name="Aken S.V."/>
            <person name="Utterback T."/>
            <person name="Reidmuller S."/>
            <person name="Feldblyum T."/>
            <person name="Hsiao J."/>
            <person name="Zismann V."/>
            <person name="Iobst S."/>
            <person name="de Vazeille A.R."/>
            <person name="Buell C.R."/>
            <person name="Ying K."/>
            <person name="Li Y."/>
            <person name="Lu T."/>
            <person name="Huang Y."/>
            <person name="Zhao Q."/>
            <person name="Feng Q."/>
            <person name="Zhang L."/>
            <person name="Zhu J."/>
            <person name="Weng Q."/>
            <person name="Mu J."/>
            <person name="Lu Y."/>
            <person name="Fan D."/>
            <person name="Liu Y."/>
            <person name="Guan J."/>
            <person name="Zhang Y."/>
            <person name="Yu S."/>
            <person name="Liu X."/>
            <person name="Zhang Y."/>
            <person name="Hong G."/>
            <person name="Han B."/>
            <person name="Choisne N."/>
            <person name="Demange N."/>
            <person name="Orjeda G."/>
            <person name="Samain S."/>
            <person name="Cattolico L."/>
            <person name="Pelletier E."/>
            <person name="Couloux A."/>
            <person name="Segurens B."/>
            <person name="Wincker P."/>
            <person name="D'Hont A."/>
            <person name="Scarpelli C."/>
            <person name="Weissenbach J."/>
            <person name="Salanoubat M."/>
            <person name="Quetier F."/>
            <person name="Yu Y."/>
            <person name="Kim H.R."/>
            <person name="Rambo T."/>
            <person name="Currie J."/>
            <person name="Collura K."/>
            <person name="Luo M."/>
            <person name="Yang T."/>
            <person name="Ammiraju J.S.S."/>
            <person name="Engler F."/>
            <person name="Soderlund C."/>
            <person name="Wing R.A."/>
            <person name="Palmer L.E."/>
            <person name="de la Bastide M."/>
            <person name="Spiegel L."/>
            <person name="Nascimento L."/>
            <person name="Zutavern T."/>
            <person name="O'Shaughnessy A."/>
            <person name="Dike S."/>
            <person name="Dedhia N."/>
            <person name="Preston R."/>
            <person name="Balija V."/>
            <person name="McCombie W.R."/>
            <person name="Chow T."/>
            <person name="Chen H."/>
            <person name="Chung M."/>
            <person name="Chen C."/>
            <person name="Shaw J."/>
            <person name="Wu H."/>
            <person name="Hsiao K."/>
            <person name="Chao Y."/>
            <person name="Chu M."/>
            <person name="Cheng C."/>
            <person name="Hour A."/>
            <person name="Lee P."/>
            <person name="Lin S."/>
            <person name="Lin Y."/>
            <person name="Liou J."/>
            <person name="Liu S."/>
            <person name="Hsing Y."/>
            <person name="Raghuvanshi S."/>
            <person name="Mohanty A."/>
            <person name="Bharti A.K."/>
            <person name="Gaur A."/>
            <person name="Gupta V."/>
            <person name="Kumar D."/>
            <person name="Ravi V."/>
            <person name="Vij S."/>
            <person name="Kapur A."/>
            <person name="Khurana P."/>
            <person name="Khurana P."/>
            <person name="Khurana J.P."/>
            <person name="Tyagi A.K."/>
            <person name="Gaikwad K."/>
            <person name="Singh A."/>
            <person name="Dalal V."/>
            <person name="Srivastava S."/>
            <person name="Dixit A."/>
            <person name="Pal A.K."/>
            <person name="Ghazi I.A."/>
            <person name="Yadav M."/>
            <person name="Pandit A."/>
            <person name="Bhargava A."/>
            <person name="Sureshbabu K."/>
            <person name="Batra K."/>
            <person name="Sharma T.R."/>
            <person name="Mohapatra T."/>
            <person name="Singh N.K."/>
            <person name="Messing J."/>
            <person name="Nelson A.B."/>
            <person name="Fuks G."/>
            <person name="Kavchok S."/>
            <person name="Keizer G."/>
            <person name="Linton E."/>
            <person name="Llaca V."/>
            <person name="Song R."/>
            <person name="Tanyolac B."/>
            <person name="Young S."/>
            <person name="Ho-Il K."/>
            <person name="Hahn J.H."/>
            <person name="Sangsakoo G."/>
            <person name="Vanavichit A."/>
            <person name="de Mattos Luiz.A.T."/>
            <person name="Zimmer P.D."/>
            <person name="Malone G."/>
            <person name="Dellagostin O."/>
            <person name="de Oliveira A.C."/>
            <person name="Bevan M."/>
            <person name="Bancroft I."/>
            <person name="Minx P."/>
            <person name="Cordum H."/>
            <person name="Wilson R."/>
            <person name="Cheng Z."/>
            <person name="Jin W."/>
            <person name="Jiang J."/>
            <person name="Leong S.A."/>
            <person name="Iwama H."/>
            <person name="Gojobori T."/>
            <person name="Itoh T."/>
            <person name="Niimura Y."/>
            <person name="Fujii Y."/>
            <person name="Habara T."/>
            <person name="Sakai H."/>
            <person name="Sato Y."/>
            <person name="Wilson G."/>
            <person name="Kumar K."/>
            <person name="McCouch S."/>
            <person name="Juretic N."/>
            <person name="Hoen D."/>
            <person name="Wright S."/>
            <person name="Bruskiewich R."/>
            <person name="Bureau T."/>
            <person name="Miyao A."/>
            <person name="Hirochika H."/>
            <person name="Nishikawa T."/>
            <person name="Kadowaki K."/>
            <person name="Sugiura M."/>
            <person name="Burr B."/>
            <person name="Sasaki T."/>
        </authorList>
    </citation>
    <scope>NUCLEOTIDE SEQUENCE [LARGE SCALE GENOMIC DNA]</scope>
    <source>
        <strain evidence="3">cv. Nipponbare</strain>
    </source>
</reference>
<gene>
    <name evidence="2" type="ordered locus">Os08g0226633</name>
    <name evidence="2" type="ORF">OSNPB_080226633</name>
</gene>
<accession>A0A0P0XDD1</accession>
<dbReference type="Proteomes" id="UP000059680">
    <property type="component" value="Chromosome 8"/>
</dbReference>
<keyword evidence="3" id="KW-1185">Reference proteome</keyword>
<dbReference type="AlphaFoldDB" id="A0A0P0XDD1"/>
<dbReference type="EMBL" id="AP014964">
    <property type="protein sequence ID" value="BAT04405.1"/>
    <property type="molecule type" value="Genomic_DNA"/>
</dbReference>
<reference evidence="2 3" key="3">
    <citation type="journal article" date="2013" name="Rice">
        <title>Improvement of the Oryza sativa Nipponbare reference genome using next generation sequence and optical map data.</title>
        <authorList>
            <person name="Kawahara Y."/>
            <person name="de la Bastide M."/>
            <person name="Hamilton J.P."/>
            <person name="Kanamori H."/>
            <person name="McCombie W.R."/>
            <person name="Ouyang S."/>
            <person name="Schwartz D.C."/>
            <person name="Tanaka T."/>
            <person name="Wu J."/>
            <person name="Zhou S."/>
            <person name="Childs K.L."/>
            <person name="Davidson R.M."/>
            <person name="Lin H."/>
            <person name="Quesada-Ocampo L."/>
            <person name="Vaillancourt B."/>
            <person name="Sakai H."/>
            <person name="Lee S.S."/>
            <person name="Kim J."/>
            <person name="Numa H."/>
            <person name="Itoh T."/>
            <person name="Buell C.R."/>
            <person name="Matsumoto T."/>
        </authorList>
    </citation>
    <scope>NUCLEOTIDE SEQUENCE [LARGE SCALE GENOMIC DNA]</scope>
    <source>
        <strain evidence="3">cv. Nipponbare</strain>
    </source>
</reference>